<sequence>MKKKTMLVILLAAVMVIMAACGGGNGGKSNEGGAAGEGAANGGAAGGDDKVYNIAISQIVEHPSLDSTRLGFIKALEDAGYVEGTNLKIDYNNAQGDPNNFKPIAEKIASNKPDLALGIATPNTQVLVDEVKDIPVLFAAVTDPVDSGIVSQLEAPGGNVTGASDTNPDAIVQTMDFIAKELGEVKNVGLIIDESQDNAVYMSKVAEEALAVHNIKLVKAAVANVSDIQQAAQSLVGRVEAIYITLDNTVVQGVESIIDVANANDIPFFSADRDSVEKGAFATVGFKYYDHGYEVGQMAVEILKGKNPGEMNVTKPQKLDFIMNLKAAEEQGITVTDEMKAYVKDAENNLIK</sequence>
<keyword evidence="1" id="KW-0732">Signal</keyword>
<evidence type="ECO:0000313" key="2">
    <source>
        <dbReference type="EMBL" id="OBR68295.1"/>
    </source>
</evidence>
<dbReference type="OrthoDB" id="9776955at2"/>
<evidence type="ECO:0000313" key="3">
    <source>
        <dbReference type="Proteomes" id="UP000092024"/>
    </source>
</evidence>
<gene>
    <name evidence="2" type="ORF">A7K91_14620</name>
</gene>
<comment type="caution">
    <text evidence="2">The sequence shown here is derived from an EMBL/GenBank/DDBJ whole genome shotgun (WGS) entry which is preliminary data.</text>
</comment>
<dbReference type="EMBL" id="LYPA01000027">
    <property type="protein sequence ID" value="OBR68295.1"/>
    <property type="molecule type" value="Genomic_DNA"/>
</dbReference>
<dbReference type="SUPFAM" id="SSF53822">
    <property type="entry name" value="Periplasmic binding protein-like I"/>
    <property type="match status" value="1"/>
</dbReference>
<dbReference type="Proteomes" id="UP000092024">
    <property type="component" value="Unassembled WGS sequence"/>
</dbReference>
<dbReference type="InterPro" id="IPR028082">
    <property type="entry name" value="Peripla_BP_I"/>
</dbReference>
<dbReference type="Gene3D" id="3.40.50.2300">
    <property type="match status" value="2"/>
</dbReference>
<name>A0A1A5YSA2_9BACL</name>
<reference evidence="2 3" key="1">
    <citation type="submission" date="2016-05" db="EMBL/GenBank/DDBJ databases">
        <title>Paenibacillus oryzae. sp. nov., isolated from the rice root.</title>
        <authorList>
            <person name="Zhang J."/>
            <person name="Zhang X."/>
        </authorList>
    </citation>
    <scope>NUCLEOTIDE SEQUENCE [LARGE SCALE GENOMIC DNA]</scope>
    <source>
        <strain evidence="2 3">1DrF-4</strain>
    </source>
</reference>
<dbReference type="CDD" id="cd06325">
    <property type="entry name" value="PBP1_ABC_unchar_transporter"/>
    <property type="match status" value="1"/>
</dbReference>
<dbReference type="STRING" id="1844972.A7K91_14620"/>
<feature type="chain" id="PRO_5039120023" evidence="1">
    <location>
        <begin position="20"/>
        <end position="352"/>
    </location>
</feature>
<dbReference type="AlphaFoldDB" id="A0A1A5YSA2"/>
<protein>
    <submittedName>
        <fullName evidence="2">Sugar ABC transporter substrate-binding protein</fullName>
    </submittedName>
</protein>
<organism evidence="2 3">
    <name type="scientific">Paenibacillus oryzae</name>
    <dbReference type="NCBI Taxonomy" id="1844972"/>
    <lineage>
        <taxon>Bacteria</taxon>
        <taxon>Bacillati</taxon>
        <taxon>Bacillota</taxon>
        <taxon>Bacilli</taxon>
        <taxon>Bacillales</taxon>
        <taxon>Paenibacillaceae</taxon>
        <taxon>Paenibacillus</taxon>
    </lineage>
</organism>
<dbReference type="InterPro" id="IPR007487">
    <property type="entry name" value="ABC_transpt-TYRBP-like"/>
</dbReference>
<dbReference type="PROSITE" id="PS51257">
    <property type="entry name" value="PROKAR_LIPOPROTEIN"/>
    <property type="match status" value="1"/>
</dbReference>
<accession>A0A1A5YSA2</accession>
<evidence type="ECO:0000256" key="1">
    <source>
        <dbReference type="SAM" id="SignalP"/>
    </source>
</evidence>
<dbReference type="RefSeq" id="WP_068679374.1">
    <property type="nucleotide sequence ID" value="NZ_LYPA01000027.1"/>
</dbReference>
<dbReference type="PANTHER" id="PTHR35271">
    <property type="entry name" value="ABC TRANSPORTER, SUBSTRATE-BINDING LIPOPROTEIN-RELATED"/>
    <property type="match status" value="1"/>
</dbReference>
<dbReference type="Pfam" id="PF04392">
    <property type="entry name" value="ABC_sub_bind"/>
    <property type="match status" value="1"/>
</dbReference>
<proteinExistence type="predicted"/>
<feature type="signal peptide" evidence="1">
    <location>
        <begin position="1"/>
        <end position="19"/>
    </location>
</feature>
<dbReference type="PANTHER" id="PTHR35271:SF1">
    <property type="entry name" value="ABC TRANSPORTER, SUBSTRATE-BINDING LIPOPROTEIN"/>
    <property type="match status" value="1"/>
</dbReference>
<keyword evidence="3" id="KW-1185">Reference proteome</keyword>